<dbReference type="EMBL" id="DABHBN010000157">
    <property type="protein sequence ID" value="HAJ1247673.1"/>
    <property type="molecule type" value="Genomic_DNA"/>
</dbReference>
<evidence type="ECO:0000313" key="5">
    <source>
        <dbReference type="EMBL" id="HAJ1247673.1"/>
    </source>
</evidence>
<dbReference type="InterPro" id="IPR013148">
    <property type="entry name" value="Glyco_hydro_32_N"/>
</dbReference>
<dbReference type="InterPro" id="IPR051214">
    <property type="entry name" value="GH32_Enzymes"/>
</dbReference>
<feature type="non-terminal residue" evidence="5">
    <location>
        <position position="94"/>
    </location>
</feature>
<dbReference type="PROSITE" id="PS00609">
    <property type="entry name" value="GLYCOSYL_HYDROL_F32"/>
    <property type="match status" value="1"/>
</dbReference>
<dbReference type="PANTHER" id="PTHR43101:SF1">
    <property type="entry name" value="BETA-FRUCTOSIDASE"/>
    <property type="match status" value="1"/>
</dbReference>
<reference evidence="5" key="2">
    <citation type="submission" date="2019-09" db="EMBL/GenBank/DDBJ databases">
        <authorList>
            <consortium name="NCBI Pathogen Detection Project"/>
        </authorList>
    </citation>
    <scope>NUCLEOTIDE SEQUENCE</scope>
    <source>
        <strain evidence="5">EC00598</strain>
    </source>
</reference>
<keyword evidence="3" id="KW-0326">Glycosidase</keyword>
<feature type="non-terminal residue" evidence="5">
    <location>
        <position position="1"/>
    </location>
</feature>
<dbReference type="InterPro" id="IPR023296">
    <property type="entry name" value="Glyco_hydro_beta-prop_sf"/>
</dbReference>
<dbReference type="AlphaFoldDB" id="A0A7A7F7L9"/>
<dbReference type="GO" id="GO:0005975">
    <property type="term" value="P:carbohydrate metabolic process"/>
    <property type="evidence" value="ECO:0007669"/>
    <property type="project" value="InterPro"/>
</dbReference>
<dbReference type="GO" id="GO:0004553">
    <property type="term" value="F:hydrolase activity, hydrolyzing O-glycosyl compounds"/>
    <property type="evidence" value="ECO:0007669"/>
    <property type="project" value="InterPro"/>
</dbReference>
<reference evidence="5" key="1">
    <citation type="journal article" date="2018" name="Genome Biol.">
        <title>SKESA: strategic k-mer extension for scrupulous assemblies.</title>
        <authorList>
            <person name="Souvorov A."/>
            <person name="Agarwala R."/>
            <person name="Lipman D.J."/>
        </authorList>
    </citation>
    <scope>NUCLEOTIDE SEQUENCE</scope>
    <source>
        <strain evidence="5">EC00598</strain>
    </source>
</reference>
<keyword evidence="2 5" id="KW-0378">Hydrolase</keyword>
<dbReference type="CDD" id="cd08996">
    <property type="entry name" value="GH32_FFase"/>
    <property type="match status" value="1"/>
</dbReference>
<gene>
    <name evidence="5" type="ORF">HL638_24920</name>
</gene>
<evidence type="ECO:0000256" key="1">
    <source>
        <dbReference type="ARBA" id="ARBA00009902"/>
    </source>
</evidence>
<organism evidence="5">
    <name type="scientific">Escherichia coli</name>
    <dbReference type="NCBI Taxonomy" id="562"/>
    <lineage>
        <taxon>Bacteria</taxon>
        <taxon>Pseudomonadati</taxon>
        <taxon>Pseudomonadota</taxon>
        <taxon>Gammaproteobacteria</taxon>
        <taxon>Enterobacterales</taxon>
        <taxon>Enterobacteriaceae</taxon>
        <taxon>Escherichia</taxon>
    </lineage>
</organism>
<dbReference type="InterPro" id="IPR018053">
    <property type="entry name" value="Glyco_hydro_32_AS"/>
</dbReference>
<feature type="domain" description="Glycosyl hydrolase family 32 N-terminal" evidence="4">
    <location>
        <begin position="11"/>
        <end position="93"/>
    </location>
</feature>
<evidence type="ECO:0000259" key="4">
    <source>
        <dbReference type="Pfam" id="PF00251"/>
    </source>
</evidence>
<protein>
    <submittedName>
        <fullName evidence="5">Glycoside hydrolase family 32 protein</fullName>
    </submittedName>
</protein>
<dbReference type="Pfam" id="PF00251">
    <property type="entry name" value="Glyco_hydro_32N"/>
    <property type="match status" value="1"/>
</dbReference>
<evidence type="ECO:0000256" key="2">
    <source>
        <dbReference type="ARBA" id="ARBA00022801"/>
    </source>
</evidence>
<comment type="caution">
    <text evidence="5">The sequence shown here is derived from an EMBL/GenBank/DDBJ whole genome shotgun (WGS) entry which is preliminary data.</text>
</comment>
<evidence type="ECO:0000256" key="3">
    <source>
        <dbReference type="ARBA" id="ARBA00023295"/>
    </source>
</evidence>
<name>A0A7A7F7L9_ECOLX</name>
<dbReference type="Gene3D" id="2.115.10.20">
    <property type="entry name" value="Glycosyl hydrolase domain, family 43"/>
    <property type="match status" value="1"/>
</dbReference>
<sequence length="94" mass="10564">RRGNAWYPIFHLAPPAGWMNDPNGLIYFNGRYHAFFQHHPASAYQGPMHWGHATSTDMLHWQHEPVALAPGDKYDRDGCFSGSAVDDDGVLSLI</sequence>
<dbReference type="SUPFAM" id="SSF75005">
    <property type="entry name" value="Arabinanase/levansucrase/invertase"/>
    <property type="match status" value="1"/>
</dbReference>
<comment type="similarity">
    <text evidence="1">Belongs to the glycosyl hydrolase 32 family.</text>
</comment>
<proteinExistence type="inferred from homology"/>
<dbReference type="PANTHER" id="PTHR43101">
    <property type="entry name" value="BETA-FRUCTOSIDASE"/>
    <property type="match status" value="1"/>
</dbReference>
<accession>A0A7A7F7L9</accession>